<comment type="caution">
    <text evidence="3">The sequence shown here is derived from an EMBL/GenBank/DDBJ whole genome shotgun (WGS) entry which is preliminary data.</text>
</comment>
<keyword evidence="2" id="KW-0472">Membrane</keyword>
<dbReference type="AlphaFoldDB" id="A0A5D4FWE7"/>
<feature type="region of interest" description="Disordered" evidence="1">
    <location>
        <begin position="65"/>
        <end position="92"/>
    </location>
</feature>
<organism evidence="3 4">
    <name type="scientific">Corynebacterium urealyticum</name>
    <dbReference type="NCBI Taxonomy" id="43771"/>
    <lineage>
        <taxon>Bacteria</taxon>
        <taxon>Bacillati</taxon>
        <taxon>Actinomycetota</taxon>
        <taxon>Actinomycetes</taxon>
        <taxon>Mycobacteriales</taxon>
        <taxon>Corynebacteriaceae</taxon>
        <taxon>Corynebacterium</taxon>
    </lineage>
</organism>
<protein>
    <submittedName>
        <fullName evidence="3">Uncharacterized protein</fullName>
    </submittedName>
</protein>
<keyword evidence="2" id="KW-1133">Transmembrane helix</keyword>
<gene>
    <name evidence="3" type="ORF">FYJ87_07725</name>
</gene>
<evidence type="ECO:0000313" key="4">
    <source>
        <dbReference type="Proteomes" id="UP000324726"/>
    </source>
</evidence>
<proteinExistence type="predicted"/>
<accession>A0A5D4FWE7</accession>
<dbReference type="EMBL" id="VSZI01000001">
    <property type="protein sequence ID" value="TYR20796.1"/>
    <property type="molecule type" value="Genomic_DNA"/>
</dbReference>
<reference evidence="3 4" key="1">
    <citation type="submission" date="2019-08" db="EMBL/GenBank/DDBJ databases">
        <title>Draft genome of C. urealyticum strain VH4248.</title>
        <authorList>
            <person name="Navas J."/>
        </authorList>
    </citation>
    <scope>NUCLEOTIDE SEQUENCE [LARGE SCALE GENOMIC DNA]</scope>
    <source>
        <strain evidence="3 4">VH4248</strain>
    </source>
</reference>
<sequence length="360" mass="39808">MEHWRLTHPSLGLIEVCVGQPAELRRVDPGFPLPTKDDAQSDAVASSGGFFDLEAPDGGAKIEVGELPAPRPAPQRPASLAEGEKGSPDGGVRGKIAEKWQSFLEYEAPPVVVLQHGVPVYRERSLSQRKVRLAPAGRAPKQMADGEFSDVLDPGVSAAPAMLKLDTAVFDRHLLQVGVKTKDSFIFFDPPAGTPAAKRAAKMEASPVRRWLYPLLGGLGKSGWAILAVLLAPVVTKFLVWLIGLILTPIIAVIEFLLGLLPDIDWPEIRWPKIPWPDINWPTIPWPEINFPSLPSLPELPDWLVWLLDHPKFWVPIVMGAVVGIIAVRNARRSQKEKLHWQRQKMATALNALYEKRKMQ</sequence>
<feature type="transmembrane region" description="Helical" evidence="2">
    <location>
        <begin position="211"/>
        <end position="231"/>
    </location>
</feature>
<feature type="transmembrane region" description="Helical" evidence="2">
    <location>
        <begin position="313"/>
        <end position="331"/>
    </location>
</feature>
<evidence type="ECO:0000256" key="1">
    <source>
        <dbReference type="SAM" id="MobiDB-lite"/>
    </source>
</evidence>
<dbReference type="Proteomes" id="UP000324726">
    <property type="component" value="Unassembled WGS sequence"/>
</dbReference>
<feature type="transmembrane region" description="Helical" evidence="2">
    <location>
        <begin position="238"/>
        <end position="261"/>
    </location>
</feature>
<name>A0A5D4FWE7_9CORY</name>
<keyword evidence="2" id="KW-0812">Transmembrane</keyword>
<evidence type="ECO:0000313" key="3">
    <source>
        <dbReference type="EMBL" id="TYR20796.1"/>
    </source>
</evidence>
<evidence type="ECO:0000256" key="2">
    <source>
        <dbReference type="SAM" id="Phobius"/>
    </source>
</evidence>